<protein>
    <recommendedName>
        <fullName evidence="10">Flagellar protein FliL</fullName>
    </recommendedName>
</protein>
<comment type="caution">
    <text evidence="12">The sequence shown here is derived from an EMBL/GenBank/DDBJ whole genome shotgun (WGS) entry which is preliminary data.</text>
</comment>
<feature type="compositionally biased region" description="Acidic residues" evidence="11">
    <location>
        <begin position="1"/>
        <end position="17"/>
    </location>
</feature>
<comment type="subcellular location">
    <subcellularLocation>
        <location evidence="10">Cell inner membrane</location>
    </subcellularLocation>
    <subcellularLocation>
        <location evidence="2">Cell membrane</location>
        <topology evidence="2">Single-pass membrane protein</topology>
    </subcellularLocation>
</comment>
<keyword evidence="12" id="KW-0966">Cell projection</keyword>
<dbReference type="AlphaFoldDB" id="A0A6L8W8K1"/>
<dbReference type="PANTHER" id="PTHR35091:SF2">
    <property type="entry name" value="FLAGELLAR PROTEIN FLIL"/>
    <property type="match status" value="1"/>
</dbReference>
<feature type="region of interest" description="Disordered" evidence="11">
    <location>
        <begin position="1"/>
        <end position="21"/>
    </location>
</feature>
<keyword evidence="9 10" id="KW-0472">Membrane</keyword>
<dbReference type="GO" id="GO:0009425">
    <property type="term" value="C:bacterial-type flagellum basal body"/>
    <property type="evidence" value="ECO:0007669"/>
    <property type="project" value="InterPro"/>
</dbReference>
<proteinExistence type="inferred from homology"/>
<dbReference type="GO" id="GO:0006935">
    <property type="term" value="P:chemotaxis"/>
    <property type="evidence" value="ECO:0007669"/>
    <property type="project" value="UniProtKB-KW"/>
</dbReference>
<keyword evidence="5 10" id="KW-0145">Chemotaxis</keyword>
<evidence type="ECO:0000256" key="9">
    <source>
        <dbReference type="ARBA" id="ARBA00023136"/>
    </source>
</evidence>
<dbReference type="PANTHER" id="PTHR35091">
    <property type="entry name" value="FLAGELLAR PROTEIN FLIL"/>
    <property type="match status" value="1"/>
</dbReference>
<keyword evidence="6 10" id="KW-0812">Transmembrane</keyword>
<evidence type="ECO:0000256" key="1">
    <source>
        <dbReference type="ARBA" id="ARBA00002254"/>
    </source>
</evidence>
<dbReference type="Proteomes" id="UP000476030">
    <property type="component" value="Unassembled WGS sequence"/>
</dbReference>
<comment type="similarity">
    <text evidence="3 10">Belongs to the FliL family.</text>
</comment>
<evidence type="ECO:0000256" key="8">
    <source>
        <dbReference type="ARBA" id="ARBA00022989"/>
    </source>
</evidence>
<reference evidence="12 13" key="1">
    <citation type="submission" date="2019-12" db="EMBL/GenBank/DDBJ databases">
        <title>Snethiella sp. nov. sp. isolated from sea sand.</title>
        <authorList>
            <person name="Kim J."/>
            <person name="Jeong S.E."/>
            <person name="Jung H.S."/>
            <person name="Jeon C.O."/>
        </authorList>
    </citation>
    <scope>NUCLEOTIDE SEQUENCE [LARGE SCALE GENOMIC DNA]</scope>
    <source>
        <strain evidence="12 13">DP05</strain>
    </source>
</reference>
<keyword evidence="12" id="KW-0282">Flagellum</keyword>
<evidence type="ECO:0000256" key="5">
    <source>
        <dbReference type="ARBA" id="ARBA00022500"/>
    </source>
</evidence>
<keyword evidence="12" id="KW-0969">Cilium</keyword>
<evidence type="ECO:0000256" key="11">
    <source>
        <dbReference type="SAM" id="MobiDB-lite"/>
    </source>
</evidence>
<name>A0A6L8W8K1_9PROT</name>
<comment type="function">
    <text evidence="1 10">Controls the rotational direction of flagella during chemotaxis.</text>
</comment>
<keyword evidence="4" id="KW-1003">Cell membrane</keyword>
<dbReference type="RefSeq" id="WP_161315352.1">
    <property type="nucleotide sequence ID" value="NZ_WTUW01000002.1"/>
</dbReference>
<feature type="transmembrane region" description="Helical" evidence="10">
    <location>
        <begin position="30"/>
        <end position="52"/>
    </location>
</feature>
<keyword evidence="7 10" id="KW-0283">Flagellar rotation</keyword>
<dbReference type="EMBL" id="WTUW01000002">
    <property type="protein sequence ID" value="MZR30802.1"/>
    <property type="molecule type" value="Genomic_DNA"/>
</dbReference>
<dbReference type="GO" id="GO:0005886">
    <property type="term" value="C:plasma membrane"/>
    <property type="evidence" value="ECO:0007669"/>
    <property type="project" value="UniProtKB-SubCell"/>
</dbReference>
<evidence type="ECO:0000313" key="13">
    <source>
        <dbReference type="Proteomes" id="UP000476030"/>
    </source>
</evidence>
<gene>
    <name evidence="12" type="ORF">GQE98_09170</name>
</gene>
<keyword evidence="8 10" id="KW-1133">Transmembrane helix</keyword>
<evidence type="ECO:0000256" key="2">
    <source>
        <dbReference type="ARBA" id="ARBA00004162"/>
    </source>
</evidence>
<dbReference type="GO" id="GO:0071978">
    <property type="term" value="P:bacterial-type flagellum-dependent swarming motility"/>
    <property type="evidence" value="ECO:0007669"/>
    <property type="project" value="TreeGrafter"/>
</dbReference>
<keyword evidence="13" id="KW-1185">Reference proteome</keyword>
<evidence type="ECO:0000256" key="10">
    <source>
        <dbReference type="RuleBase" id="RU364125"/>
    </source>
</evidence>
<evidence type="ECO:0000256" key="3">
    <source>
        <dbReference type="ARBA" id="ARBA00008281"/>
    </source>
</evidence>
<evidence type="ECO:0000256" key="4">
    <source>
        <dbReference type="ARBA" id="ARBA00022475"/>
    </source>
</evidence>
<dbReference type="Pfam" id="PF03748">
    <property type="entry name" value="FliL"/>
    <property type="match status" value="1"/>
</dbReference>
<evidence type="ECO:0000313" key="12">
    <source>
        <dbReference type="EMBL" id="MZR30802.1"/>
    </source>
</evidence>
<keyword evidence="10" id="KW-0997">Cell inner membrane</keyword>
<organism evidence="12 13">
    <name type="scientific">Sneathiella litorea</name>
    <dbReference type="NCBI Taxonomy" id="2606216"/>
    <lineage>
        <taxon>Bacteria</taxon>
        <taxon>Pseudomonadati</taxon>
        <taxon>Pseudomonadota</taxon>
        <taxon>Alphaproteobacteria</taxon>
        <taxon>Sneathiellales</taxon>
        <taxon>Sneathiellaceae</taxon>
        <taxon>Sneathiella</taxon>
    </lineage>
</organism>
<accession>A0A6L8W8K1</accession>
<evidence type="ECO:0000256" key="7">
    <source>
        <dbReference type="ARBA" id="ARBA00022779"/>
    </source>
</evidence>
<dbReference type="InterPro" id="IPR005503">
    <property type="entry name" value="FliL"/>
</dbReference>
<evidence type="ECO:0000256" key="6">
    <source>
        <dbReference type="ARBA" id="ARBA00022692"/>
    </source>
</evidence>
<sequence>MVDKTEEEALDADQEEGGEPKKKKKLSGKVMVLFILLPLLIIGGGAGGAYFAGVFDAPEPTDEEIAAEAAAKNKKVVFYDLPEMLVNLSTSNSSSSFLKLGVSLELEDESAIADLELLIPRIMDNFQVYLRELRKEDLNGSQGVFRLKEELLMRINSSAAPVKVNDVLFKEMLVQ</sequence>